<organism evidence="5 6">
    <name type="scientific">Danxiaibacter flavus</name>
    <dbReference type="NCBI Taxonomy" id="3049108"/>
    <lineage>
        <taxon>Bacteria</taxon>
        <taxon>Pseudomonadati</taxon>
        <taxon>Bacteroidota</taxon>
        <taxon>Chitinophagia</taxon>
        <taxon>Chitinophagales</taxon>
        <taxon>Chitinophagaceae</taxon>
        <taxon>Danxiaibacter</taxon>
    </lineage>
</organism>
<dbReference type="InterPro" id="IPR019690">
    <property type="entry name" value="DUF2569"/>
</dbReference>
<dbReference type="SUPFAM" id="SSF54001">
    <property type="entry name" value="Cysteine proteinases"/>
    <property type="match status" value="1"/>
</dbReference>
<dbReference type="Pfam" id="PF12969">
    <property type="entry name" value="DUF3857"/>
    <property type="match status" value="1"/>
</dbReference>
<keyword evidence="1" id="KW-0472">Membrane</keyword>
<evidence type="ECO:0000259" key="3">
    <source>
        <dbReference type="Pfam" id="PF04473"/>
    </source>
</evidence>
<dbReference type="Gene3D" id="3.10.620.30">
    <property type="match status" value="1"/>
</dbReference>
<gene>
    <name evidence="5" type="ORF">QTN47_04110</name>
</gene>
<dbReference type="EMBL" id="JAULBC010000001">
    <property type="protein sequence ID" value="MEX6686662.1"/>
    <property type="molecule type" value="Genomic_DNA"/>
</dbReference>
<dbReference type="InterPro" id="IPR007562">
    <property type="entry name" value="Transglutaminase-like_domain"/>
</dbReference>
<evidence type="ECO:0000259" key="4">
    <source>
        <dbReference type="Pfam" id="PF12969"/>
    </source>
</evidence>
<dbReference type="RefSeq" id="WP_369328058.1">
    <property type="nucleotide sequence ID" value="NZ_JAULBC010000001.1"/>
</dbReference>
<feature type="signal peptide" evidence="2">
    <location>
        <begin position="1"/>
        <end position="19"/>
    </location>
</feature>
<keyword evidence="6" id="KW-1185">Reference proteome</keyword>
<accession>A0ABV3Z9W7</accession>
<name>A0ABV3Z9W7_9BACT</name>
<feature type="transmembrane region" description="Helical" evidence="1">
    <location>
        <begin position="661"/>
        <end position="680"/>
    </location>
</feature>
<reference evidence="5 6" key="1">
    <citation type="submission" date="2023-07" db="EMBL/GenBank/DDBJ databases">
        <authorList>
            <person name="Lian W.-H."/>
        </authorList>
    </citation>
    <scope>NUCLEOTIDE SEQUENCE [LARGE SCALE GENOMIC DNA]</scope>
    <source>
        <strain evidence="5 6">SYSU DXS3180</strain>
    </source>
</reference>
<protein>
    <submittedName>
        <fullName evidence="5">DUF3857 domain-containing protein</fullName>
    </submittedName>
</protein>
<feature type="transmembrane region" description="Helical" evidence="1">
    <location>
        <begin position="812"/>
        <end position="832"/>
    </location>
</feature>
<sequence>MSARLVPFLLCILCNVLYASEKVSIKPAPSWLLKMHVDLNRKPNQRNISDGYYMELSDNQVNISQQTSYFHFIRHIVNESGVQNGSEVSVTFAPAYENVSFHEITIWREGKVVSTLSKEQIKIAEEESDASSYQYNGTKRTYVLLKDVRKDDRIEVAYSVKGFNPVFSGKYESEFYFVKTTEICNYFRTVIAPKGRTFYFKYFDHAPAPVESDQGNDHIYQWDNPELKLYESENNTPGWYYGYPYASMTEYSNWKDVADWGLQTFKNYDYNISGALKEKIAQWNKETAGDQDAFIEKALQFVQNQVRYLGLEMGENTHKPHSPDEVFKNRFGDCKDKSLLLTAILKQQNISAYVVLVNTNMRSKLTESAPGATQFNHAIVAIERSDDLYIYVDPTFTHQMGSIANIYVPAFEWGLMLRKGTNDLSRVVQGGITSTAVKETFYITAKGKGESRMEVQSEYKGGAADDMRSTFSENSFRDLEDSYVKYYAKSYEGIKQTNEFKIVDDSLANKLTINKYYTIPQMWTTENGVDKFNVTSFPIYNSLPNPTTLTTDVPQVLEFPLNIQHTLSLNMPSEWSFDYDPVRISTDSYEFVFLPSVVGNKIELVYSLKTLKDHVPVKDLAAYKEDYKKMVDLLEFKFTSNGNVPSKKQTHGVSGDAFNTWSALYAAVALALFFLLFIYLNKQSVHTEAFQHWHEEPRLTGWVIVLGITLGLSLLLNVVSFVKINYFSNGSWEAITASGGKTMQFIYVFELVCFLFRICGLIALLYWYFQKRDIFPRMFIGFNVNVIMLSFLLTTTYSTVKSNPTFGDLTKNGVTSTARAFFYAAIWITYVLRSEQVKRTFIYPFSKKGKANQGNGNRVAEALEEEFKNE</sequence>
<dbReference type="InterPro" id="IPR024618">
    <property type="entry name" value="DUF3857"/>
</dbReference>
<feature type="transmembrane region" description="Helical" evidence="1">
    <location>
        <begin position="780"/>
        <end position="800"/>
    </location>
</feature>
<feature type="domain" description="Transglutaminase-like" evidence="3">
    <location>
        <begin position="285"/>
        <end position="390"/>
    </location>
</feature>
<dbReference type="Proteomes" id="UP001560573">
    <property type="component" value="Unassembled WGS sequence"/>
</dbReference>
<dbReference type="Pfam" id="PF04473">
    <property type="entry name" value="DUF553"/>
    <property type="match status" value="1"/>
</dbReference>
<proteinExistence type="predicted"/>
<dbReference type="Pfam" id="PF10754">
    <property type="entry name" value="DUF2569"/>
    <property type="match status" value="1"/>
</dbReference>
<feature type="domain" description="DUF3857" evidence="4">
    <location>
        <begin position="65"/>
        <end position="223"/>
    </location>
</feature>
<evidence type="ECO:0000313" key="5">
    <source>
        <dbReference type="EMBL" id="MEX6686662.1"/>
    </source>
</evidence>
<keyword evidence="1" id="KW-1133">Transmembrane helix</keyword>
<evidence type="ECO:0000313" key="6">
    <source>
        <dbReference type="Proteomes" id="UP001560573"/>
    </source>
</evidence>
<evidence type="ECO:0000256" key="1">
    <source>
        <dbReference type="SAM" id="Phobius"/>
    </source>
</evidence>
<comment type="caution">
    <text evidence="5">The sequence shown here is derived from an EMBL/GenBank/DDBJ whole genome shotgun (WGS) entry which is preliminary data.</text>
</comment>
<dbReference type="InterPro" id="IPR038765">
    <property type="entry name" value="Papain-like_cys_pep_sf"/>
</dbReference>
<dbReference type="Gene3D" id="2.60.40.3140">
    <property type="match status" value="1"/>
</dbReference>
<keyword evidence="2" id="KW-0732">Signal</keyword>
<feature type="chain" id="PRO_5045886635" evidence="2">
    <location>
        <begin position="20"/>
        <end position="870"/>
    </location>
</feature>
<feature type="transmembrane region" description="Helical" evidence="1">
    <location>
        <begin position="701"/>
        <end position="724"/>
    </location>
</feature>
<evidence type="ECO:0000256" key="2">
    <source>
        <dbReference type="SAM" id="SignalP"/>
    </source>
</evidence>
<feature type="transmembrane region" description="Helical" evidence="1">
    <location>
        <begin position="744"/>
        <end position="768"/>
    </location>
</feature>
<keyword evidence="1" id="KW-0812">Transmembrane</keyword>